<dbReference type="InterPro" id="IPR036397">
    <property type="entry name" value="RNaseH_sf"/>
</dbReference>
<dbReference type="Pfam" id="PF00075">
    <property type="entry name" value="RNase_H"/>
    <property type="match status" value="1"/>
</dbReference>
<protein>
    <submittedName>
        <fullName evidence="2">Ribonuclease HI</fullName>
    </submittedName>
</protein>
<dbReference type="InterPro" id="IPR002156">
    <property type="entry name" value="RNaseH_domain"/>
</dbReference>
<dbReference type="CDD" id="cd09279">
    <property type="entry name" value="RNase_HI_like"/>
    <property type="match status" value="1"/>
</dbReference>
<gene>
    <name evidence="2" type="ORF">UR23_C0045G0003</name>
</gene>
<dbReference type="SUPFAM" id="SSF53098">
    <property type="entry name" value="Ribonuclease H-like"/>
    <property type="match status" value="1"/>
</dbReference>
<evidence type="ECO:0000313" key="3">
    <source>
        <dbReference type="Proteomes" id="UP000034349"/>
    </source>
</evidence>
<dbReference type="GO" id="GO:0003676">
    <property type="term" value="F:nucleic acid binding"/>
    <property type="evidence" value="ECO:0007669"/>
    <property type="project" value="InterPro"/>
</dbReference>
<dbReference type="PROSITE" id="PS50879">
    <property type="entry name" value="RNASE_H_1"/>
    <property type="match status" value="1"/>
</dbReference>
<name>A0A0G0BQJ9_9BACT</name>
<dbReference type="Proteomes" id="UP000034349">
    <property type="component" value="Unassembled WGS sequence"/>
</dbReference>
<accession>A0A0G0BQJ9</accession>
<dbReference type="InterPro" id="IPR012337">
    <property type="entry name" value="RNaseH-like_sf"/>
</dbReference>
<comment type="caution">
    <text evidence="2">The sequence shown here is derived from an EMBL/GenBank/DDBJ whole genome shotgun (WGS) entry which is preliminary data.</text>
</comment>
<evidence type="ECO:0000259" key="1">
    <source>
        <dbReference type="PROSITE" id="PS50879"/>
    </source>
</evidence>
<dbReference type="Gene3D" id="3.30.420.10">
    <property type="entry name" value="Ribonuclease H-like superfamily/Ribonuclease H"/>
    <property type="match status" value="1"/>
</dbReference>
<dbReference type="AlphaFoldDB" id="A0A0G0BQJ9"/>
<feature type="domain" description="RNase H type-1" evidence="1">
    <location>
        <begin position="1"/>
        <end position="135"/>
    </location>
</feature>
<proteinExistence type="predicted"/>
<dbReference type="PANTHER" id="PTHR46387:SF2">
    <property type="entry name" value="RIBONUCLEASE HI"/>
    <property type="match status" value="1"/>
</dbReference>
<reference evidence="2 3" key="1">
    <citation type="journal article" date="2015" name="Nature">
        <title>rRNA introns, odd ribosomes, and small enigmatic genomes across a large radiation of phyla.</title>
        <authorList>
            <person name="Brown C.T."/>
            <person name="Hug L.A."/>
            <person name="Thomas B.C."/>
            <person name="Sharon I."/>
            <person name="Castelle C.J."/>
            <person name="Singh A."/>
            <person name="Wilkins M.J."/>
            <person name="Williams K.H."/>
            <person name="Banfield J.F."/>
        </authorList>
    </citation>
    <scope>NUCLEOTIDE SEQUENCE [LARGE SCALE GENOMIC DNA]</scope>
</reference>
<dbReference type="PANTHER" id="PTHR46387">
    <property type="entry name" value="POLYNUCLEOTIDYL TRANSFERASE, RIBONUCLEASE H-LIKE SUPERFAMILY PROTEIN"/>
    <property type="match status" value="1"/>
</dbReference>
<dbReference type="GO" id="GO:0004523">
    <property type="term" value="F:RNA-DNA hybrid ribonuclease activity"/>
    <property type="evidence" value="ECO:0007669"/>
    <property type="project" value="InterPro"/>
</dbReference>
<evidence type="ECO:0000313" key="2">
    <source>
        <dbReference type="EMBL" id="KKP33377.1"/>
    </source>
</evidence>
<organism evidence="2 3">
    <name type="scientific">Candidatus Roizmanbacteria bacterium GW2011_GWA2_32_13</name>
    <dbReference type="NCBI Taxonomy" id="1618475"/>
    <lineage>
        <taxon>Bacteria</taxon>
        <taxon>Candidatus Roizmaniibacteriota</taxon>
    </lineage>
</organism>
<sequence>MNNEIIIYTDGASINNPGPSGAGFVININKEKKEYSIPLGVKTNNQAEYMAVILAIKKLKQLLGKERIKKARIQVYSDSQLLIEQINHRYKVKDAKVRDVFFELWNETVALDILFTHIKREENIKADKLSKKAVK</sequence>
<dbReference type="EMBL" id="LBOK01000045">
    <property type="protein sequence ID" value="KKP33377.1"/>
    <property type="molecule type" value="Genomic_DNA"/>
</dbReference>